<protein>
    <submittedName>
        <fullName evidence="2 3">Uncharacterized protein</fullName>
    </submittedName>
</protein>
<organism evidence="2">
    <name type="scientific">Puccinia triticina (isolate 1-1 / race 1 (BBBD))</name>
    <name type="common">Brown leaf rust fungus</name>
    <dbReference type="NCBI Taxonomy" id="630390"/>
    <lineage>
        <taxon>Eukaryota</taxon>
        <taxon>Fungi</taxon>
        <taxon>Dikarya</taxon>
        <taxon>Basidiomycota</taxon>
        <taxon>Pucciniomycotina</taxon>
        <taxon>Pucciniomycetes</taxon>
        <taxon>Pucciniales</taxon>
        <taxon>Pucciniaceae</taxon>
        <taxon>Puccinia</taxon>
    </lineage>
</organism>
<dbReference type="Proteomes" id="UP000005240">
    <property type="component" value="Unassembled WGS sequence"/>
</dbReference>
<evidence type="ECO:0000256" key="1">
    <source>
        <dbReference type="SAM" id="Phobius"/>
    </source>
</evidence>
<feature type="transmembrane region" description="Helical" evidence="1">
    <location>
        <begin position="25"/>
        <end position="46"/>
    </location>
</feature>
<evidence type="ECO:0000313" key="3">
    <source>
        <dbReference type="EnsemblFungi" id="PTTG_28963-t43_1-p1"/>
    </source>
</evidence>
<gene>
    <name evidence="2" type="ORF">PTTG_28963</name>
</gene>
<feature type="non-terminal residue" evidence="2">
    <location>
        <position position="183"/>
    </location>
</feature>
<dbReference type="EnsemblFungi" id="PTTG_28963-t43_1">
    <property type="protein sequence ID" value="PTTG_28963-t43_1-p1"/>
    <property type="gene ID" value="PTTG_28963"/>
</dbReference>
<evidence type="ECO:0000313" key="4">
    <source>
        <dbReference type="Proteomes" id="UP000005240"/>
    </source>
</evidence>
<sequence length="183" mass="20588">MSSKPQLRISIQGLQNQPKANNRRWIWLFFVFGAWMVLLFGSINYYHHALGSHVSNHMKAGSIFESRAPEHFANDLTAMVTSAFKLSKRSPQRGTDLKPPKGQKLTPIVGKGPITPIRNVVPKAPLALKQVPNVIFAEEEEEEFEIEIVRAAANRNVIPKVSPRPAKLSDIIVTQLQEEEEEL</sequence>
<reference evidence="3" key="4">
    <citation type="submission" date="2025-05" db="UniProtKB">
        <authorList>
            <consortium name="EnsemblFungi"/>
        </authorList>
    </citation>
    <scope>IDENTIFICATION</scope>
    <source>
        <strain evidence="3">isolate 1-1 / race 1 (BBBD)</strain>
    </source>
</reference>
<dbReference type="VEuPathDB" id="FungiDB:PTTG_28963"/>
<accession>A0A180G7I8</accession>
<dbReference type="AlphaFoldDB" id="A0A180G7I8"/>
<keyword evidence="4" id="KW-1185">Reference proteome</keyword>
<dbReference type="EMBL" id="ADAS02000161">
    <property type="protein sequence ID" value="OAV88665.1"/>
    <property type="molecule type" value="Genomic_DNA"/>
</dbReference>
<reference evidence="2" key="1">
    <citation type="submission" date="2009-11" db="EMBL/GenBank/DDBJ databases">
        <authorList>
            <consortium name="The Broad Institute Genome Sequencing Platform"/>
            <person name="Ward D."/>
            <person name="Feldgarden M."/>
            <person name="Earl A."/>
            <person name="Young S.K."/>
            <person name="Zeng Q."/>
            <person name="Koehrsen M."/>
            <person name="Alvarado L."/>
            <person name="Berlin A."/>
            <person name="Bochicchio J."/>
            <person name="Borenstein D."/>
            <person name="Chapman S.B."/>
            <person name="Chen Z."/>
            <person name="Engels R."/>
            <person name="Freedman E."/>
            <person name="Gellesch M."/>
            <person name="Goldberg J."/>
            <person name="Griggs A."/>
            <person name="Gujja S."/>
            <person name="Heilman E."/>
            <person name="Heiman D."/>
            <person name="Hepburn T."/>
            <person name="Howarth C."/>
            <person name="Jen D."/>
            <person name="Larson L."/>
            <person name="Lewis B."/>
            <person name="Mehta T."/>
            <person name="Park D."/>
            <person name="Pearson M."/>
            <person name="Roberts A."/>
            <person name="Saif S."/>
            <person name="Shea T."/>
            <person name="Shenoy N."/>
            <person name="Sisk P."/>
            <person name="Stolte C."/>
            <person name="Sykes S."/>
            <person name="Thomson T."/>
            <person name="Walk T."/>
            <person name="White J."/>
            <person name="Yandava C."/>
            <person name="Izard J."/>
            <person name="Baranova O.V."/>
            <person name="Blanton J.M."/>
            <person name="Tanner A.C."/>
            <person name="Dewhirst F.E."/>
            <person name="Haas B."/>
            <person name="Nusbaum C."/>
            <person name="Birren B."/>
        </authorList>
    </citation>
    <scope>NUCLEOTIDE SEQUENCE [LARGE SCALE GENOMIC DNA]</scope>
    <source>
        <strain evidence="2">1-1 BBBD Race 1</strain>
    </source>
</reference>
<dbReference type="STRING" id="630390.A0A180G7I8"/>
<keyword evidence="1" id="KW-0812">Transmembrane</keyword>
<keyword evidence="1" id="KW-1133">Transmembrane helix</keyword>
<reference evidence="2" key="2">
    <citation type="submission" date="2016-05" db="EMBL/GenBank/DDBJ databases">
        <title>Comparative analysis highlights variable genome content of wheat rusts and divergence of the mating loci.</title>
        <authorList>
            <person name="Cuomo C.A."/>
            <person name="Bakkeren G."/>
            <person name="Szabo L."/>
            <person name="Khalil H."/>
            <person name="Joly D."/>
            <person name="Goldberg J."/>
            <person name="Young S."/>
            <person name="Zeng Q."/>
            <person name="Fellers J."/>
        </authorList>
    </citation>
    <scope>NUCLEOTIDE SEQUENCE [LARGE SCALE GENOMIC DNA]</scope>
    <source>
        <strain evidence="2">1-1 BBBD Race 1</strain>
    </source>
</reference>
<name>A0A180G7I8_PUCT1</name>
<reference evidence="3 4" key="3">
    <citation type="journal article" date="2017" name="G3 (Bethesda)">
        <title>Comparative analysis highlights variable genome content of wheat rusts and divergence of the mating loci.</title>
        <authorList>
            <person name="Cuomo C.A."/>
            <person name="Bakkeren G."/>
            <person name="Khalil H.B."/>
            <person name="Panwar V."/>
            <person name="Joly D."/>
            <person name="Linning R."/>
            <person name="Sakthikumar S."/>
            <person name="Song X."/>
            <person name="Adiconis X."/>
            <person name="Fan L."/>
            <person name="Goldberg J.M."/>
            <person name="Levin J.Z."/>
            <person name="Young S."/>
            <person name="Zeng Q."/>
            <person name="Anikster Y."/>
            <person name="Bruce M."/>
            <person name="Wang M."/>
            <person name="Yin C."/>
            <person name="McCallum B."/>
            <person name="Szabo L.J."/>
            <person name="Hulbert S."/>
            <person name="Chen X."/>
            <person name="Fellers J.P."/>
        </authorList>
    </citation>
    <scope>NUCLEOTIDE SEQUENCE</scope>
    <source>
        <strain evidence="4">Isolate 1-1 / race 1 (BBBD)</strain>
        <strain evidence="3">isolate 1-1 / race 1 (BBBD)</strain>
    </source>
</reference>
<keyword evidence="1" id="KW-0472">Membrane</keyword>
<evidence type="ECO:0000313" key="2">
    <source>
        <dbReference type="EMBL" id="OAV88665.1"/>
    </source>
</evidence>
<proteinExistence type="predicted"/>